<accession>A0A6M3T6R2</accession>
<dbReference type="Proteomes" id="UP000501526">
    <property type="component" value="Segment"/>
</dbReference>
<gene>
    <name evidence="1" type="primary">44</name>
    <name evidence="1" type="ORF">SEA_SECRETARIAT_44</name>
</gene>
<evidence type="ECO:0000313" key="1">
    <source>
        <dbReference type="EMBL" id="QJD49621.1"/>
    </source>
</evidence>
<protein>
    <submittedName>
        <fullName evidence="1">Membrane protein</fullName>
    </submittedName>
</protein>
<organism evidence="1 2">
    <name type="scientific">Gordonia phage Secretariat</name>
    <dbReference type="NCBI Taxonomy" id="2725616"/>
    <lineage>
        <taxon>Viruses</taxon>
        <taxon>Duplodnaviria</taxon>
        <taxon>Heunggongvirae</taxon>
        <taxon>Uroviricota</taxon>
        <taxon>Caudoviricetes</taxon>
        <taxon>Deejayvirinae</taxon>
        <taxon>Secretariatvirus</taxon>
        <taxon>Secretariatvirus secretariat</taxon>
    </lineage>
</organism>
<reference evidence="1 2" key="1">
    <citation type="submission" date="2020-04" db="EMBL/GenBank/DDBJ databases">
        <authorList>
            <person name="Chase M.A."/>
            <person name="Coleman C.N."/>
            <person name="Cunha M.O."/>
            <person name="Daffner M."/>
            <person name="Deam C.J."/>
            <person name="Deloso L.J."/>
            <person name="Desomma A.M."/>
            <person name="Gallardo J."/>
            <person name="Horne M.E."/>
            <person name="Kanahan O.P."/>
            <person name="Lam V."/>
            <person name="Morgan R.T."/>
            <person name="Mustor E.M."/>
            <person name="Ricardo-Iglesias M."/>
            <person name="Sartorio C.J."/>
            <person name="Sciacchitano A.R."/>
            <person name="Tvenstrup A.W."/>
            <person name="Wood A.R."/>
            <person name="Pollenz R.S."/>
            <person name="Garlena R.A."/>
            <person name="Russell D.A."/>
            <person name="Pope W.H."/>
            <person name="Jacobs-Sera D."/>
            <person name="Hatfull G.F."/>
        </authorList>
    </citation>
    <scope>NUCLEOTIDE SEQUENCE [LARGE SCALE GENOMIC DNA]</scope>
</reference>
<dbReference type="KEGG" id="vg:55630554"/>
<sequence length="57" mass="6226">MRKATFALSFLSLVTSVVTLGVIAIGAKKVHQDIQDMRANTNKALQKMKVALLDVQL</sequence>
<keyword evidence="2" id="KW-1185">Reference proteome</keyword>
<proteinExistence type="predicted"/>
<dbReference type="EMBL" id="MT310850">
    <property type="protein sequence ID" value="QJD49621.1"/>
    <property type="molecule type" value="Genomic_DNA"/>
</dbReference>
<dbReference type="RefSeq" id="YP_009859454.1">
    <property type="nucleotide sequence ID" value="NC_048876.1"/>
</dbReference>
<name>A0A6M3T6R2_9CAUD</name>
<dbReference type="GeneID" id="55630554"/>
<evidence type="ECO:0000313" key="2">
    <source>
        <dbReference type="Proteomes" id="UP000501526"/>
    </source>
</evidence>